<dbReference type="InterPro" id="IPR011109">
    <property type="entry name" value="DNA_bind_recombinase_dom"/>
</dbReference>
<sequence length="422" mass="45808">MTGPGALRAAAYLRISSDRSGDELGVTRQREDVRGLVERRGWSHAGEYVDNDTSAAGKRRRPAFDALLAAIRSREVDVVAAWALDRLARTARDRLALIDACRDAGVMIALARGSDIDPTTPAGRLTAGVLGEVAQHEIDQKSDRQRRAAVQAAQQGRRIGGRRPFGYDDNGMTVRDDEAAAIRRGYSDLLEGVPLARIARDWNEQGLRTGQRSYRARTRGEPVAWRADAVRRVLSNPRNAGIRAHRGEEVGPALWPALVDVETFRAAASVLADPARNTAGMGRAGRQLLTGIARCAVCDELVHGGGARHGKPVYRCRSMRHMQRLRDPVDAYVVLIVCGILDREGAALLVDHNRPDAAALRDEAATLRARLDSLAVEFADGDLTASQLRTATERLRARLAEVEARQAEAGRASVLAPLVGGR</sequence>
<feature type="coiled-coil region" evidence="1">
    <location>
        <begin position="357"/>
        <end position="405"/>
    </location>
</feature>
<comment type="caution">
    <text evidence="4">The sequence shown here is derived from an EMBL/GenBank/DDBJ whole genome shotgun (WGS) entry which is preliminary data.</text>
</comment>
<reference evidence="4 5" key="1">
    <citation type="submission" date="2024-03" db="EMBL/GenBank/DDBJ databases">
        <title>Actinomycetospora sp. OC33-EN07, a novel actinomycete isolated from wild orchid (Aerides multiflora).</title>
        <authorList>
            <person name="Suriyachadkun C."/>
        </authorList>
    </citation>
    <scope>NUCLEOTIDE SEQUENCE [LARGE SCALE GENOMIC DNA]</scope>
    <source>
        <strain evidence="4 5">OC33-EN07</strain>
    </source>
</reference>
<evidence type="ECO:0000259" key="2">
    <source>
        <dbReference type="PROSITE" id="PS51736"/>
    </source>
</evidence>
<dbReference type="Pfam" id="PF07508">
    <property type="entry name" value="Recombinase"/>
    <property type="match status" value="1"/>
</dbReference>
<dbReference type="InterPro" id="IPR006119">
    <property type="entry name" value="Resolv_N"/>
</dbReference>
<dbReference type="Pfam" id="PF00239">
    <property type="entry name" value="Resolvase"/>
    <property type="match status" value="1"/>
</dbReference>
<evidence type="ECO:0000313" key="4">
    <source>
        <dbReference type="EMBL" id="MEJ2860538.1"/>
    </source>
</evidence>
<dbReference type="RefSeq" id="WP_337700171.1">
    <property type="nucleotide sequence ID" value="NZ_JBBEGM010000001.1"/>
</dbReference>
<feature type="domain" description="Resolvase/invertase-type recombinase catalytic" evidence="2">
    <location>
        <begin position="8"/>
        <end position="156"/>
    </location>
</feature>
<keyword evidence="5" id="KW-1185">Reference proteome</keyword>
<evidence type="ECO:0000256" key="1">
    <source>
        <dbReference type="SAM" id="Coils"/>
    </source>
</evidence>
<dbReference type="InterPro" id="IPR050639">
    <property type="entry name" value="SSR_resolvase"/>
</dbReference>
<accession>A0ABU8LZH9</accession>
<organism evidence="4 5">
    <name type="scientific">Actinomycetospora flava</name>
    <dbReference type="NCBI Taxonomy" id="3129232"/>
    <lineage>
        <taxon>Bacteria</taxon>
        <taxon>Bacillati</taxon>
        <taxon>Actinomycetota</taxon>
        <taxon>Actinomycetes</taxon>
        <taxon>Pseudonocardiales</taxon>
        <taxon>Pseudonocardiaceae</taxon>
        <taxon>Actinomycetospora</taxon>
    </lineage>
</organism>
<dbReference type="PROSITE" id="PS51736">
    <property type="entry name" value="RECOMBINASES_3"/>
    <property type="match status" value="1"/>
</dbReference>
<keyword evidence="1" id="KW-0175">Coiled coil</keyword>
<dbReference type="PANTHER" id="PTHR30461">
    <property type="entry name" value="DNA-INVERTASE FROM LAMBDOID PROPHAGE"/>
    <property type="match status" value="1"/>
</dbReference>
<dbReference type="SUPFAM" id="SSF53041">
    <property type="entry name" value="Resolvase-like"/>
    <property type="match status" value="1"/>
</dbReference>
<dbReference type="Gene3D" id="3.90.1750.20">
    <property type="entry name" value="Putative Large Serine Recombinase, Chain B, Domain 2"/>
    <property type="match status" value="1"/>
</dbReference>
<dbReference type="PROSITE" id="PS51737">
    <property type="entry name" value="RECOMBINASE_DNA_BIND"/>
    <property type="match status" value="1"/>
</dbReference>
<gene>
    <name evidence="4" type="ORF">WCD58_05195</name>
</gene>
<dbReference type="InterPro" id="IPR038109">
    <property type="entry name" value="DNA_bind_recomb_sf"/>
</dbReference>
<proteinExistence type="predicted"/>
<evidence type="ECO:0000313" key="5">
    <source>
        <dbReference type="Proteomes" id="UP001369736"/>
    </source>
</evidence>
<protein>
    <submittedName>
        <fullName evidence="4">Recombinase family protein</fullName>
    </submittedName>
</protein>
<dbReference type="CDD" id="cd00338">
    <property type="entry name" value="Ser_Recombinase"/>
    <property type="match status" value="1"/>
</dbReference>
<dbReference type="InterPro" id="IPR036162">
    <property type="entry name" value="Resolvase-like_N_sf"/>
</dbReference>
<dbReference type="EMBL" id="JBBEGM010000001">
    <property type="protein sequence ID" value="MEJ2860538.1"/>
    <property type="molecule type" value="Genomic_DNA"/>
</dbReference>
<name>A0ABU8LZH9_9PSEU</name>
<evidence type="ECO:0000259" key="3">
    <source>
        <dbReference type="PROSITE" id="PS51737"/>
    </source>
</evidence>
<dbReference type="PANTHER" id="PTHR30461:SF23">
    <property type="entry name" value="DNA RECOMBINASE-RELATED"/>
    <property type="match status" value="1"/>
</dbReference>
<feature type="domain" description="Recombinase" evidence="3">
    <location>
        <begin position="164"/>
        <end position="277"/>
    </location>
</feature>
<dbReference type="Proteomes" id="UP001369736">
    <property type="component" value="Unassembled WGS sequence"/>
</dbReference>
<dbReference type="SMART" id="SM00857">
    <property type="entry name" value="Resolvase"/>
    <property type="match status" value="1"/>
</dbReference>
<dbReference type="Gene3D" id="3.40.50.1390">
    <property type="entry name" value="Resolvase, N-terminal catalytic domain"/>
    <property type="match status" value="1"/>
</dbReference>